<dbReference type="EMBL" id="BAYM01000381">
    <property type="protein sequence ID" value="GAN37859.1"/>
    <property type="molecule type" value="Genomic_DNA"/>
</dbReference>
<dbReference type="GO" id="GO:0016646">
    <property type="term" value="F:oxidoreductase activity, acting on the CH-NH group of donors, NAD or NADP as acceptor"/>
    <property type="evidence" value="ECO:0007669"/>
    <property type="project" value="UniProtKB-ARBA"/>
</dbReference>
<feature type="domain" description="Flavin reductase like" evidence="5">
    <location>
        <begin position="20"/>
        <end position="176"/>
    </location>
</feature>
<dbReference type="AlphaFoldDB" id="A0A0C9Q0B5"/>
<dbReference type="RefSeq" id="WP_016364149.1">
    <property type="nucleotide sequence ID" value="NZ_BAYM01000381.1"/>
</dbReference>
<organism evidence="6 7">
    <name type="scientific">Lacticaseibacillus paracasei NRIC 0644</name>
    <dbReference type="NCBI Taxonomy" id="1435038"/>
    <lineage>
        <taxon>Bacteria</taxon>
        <taxon>Bacillati</taxon>
        <taxon>Bacillota</taxon>
        <taxon>Bacilli</taxon>
        <taxon>Lactobacillales</taxon>
        <taxon>Lactobacillaceae</taxon>
        <taxon>Lacticaseibacillus</taxon>
    </lineage>
</organism>
<dbReference type="InterPro" id="IPR002563">
    <property type="entry name" value="Flavin_Rdtase-like_dom"/>
</dbReference>
<accession>A0A0C9Q0B5</accession>
<name>A0A0C9Q0B5_LACPA</name>
<dbReference type="Proteomes" id="UP000032552">
    <property type="component" value="Unassembled WGS sequence"/>
</dbReference>
<reference evidence="7" key="1">
    <citation type="submission" date="2014-05" db="EMBL/GenBank/DDBJ databases">
        <title>Whole genome sequencing of Lactobacillus casei NRIC0644.</title>
        <authorList>
            <person name="Atarashi H."/>
            <person name="Yoshida Y."/>
            <person name="Fujimura S."/>
            <person name="Tanaka N."/>
            <person name="Shiwa Y."/>
            <person name="Yoshikawa H."/>
            <person name="Okada S."/>
            <person name="Nakagawa J."/>
        </authorList>
    </citation>
    <scope>NUCLEOTIDE SEQUENCE [LARGE SCALE GENOMIC DNA]</scope>
    <source>
        <strain evidence="7">NRIC0644</strain>
    </source>
</reference>
<keyword evidence="3" id="KW-0288">FMN</keyword>
<comment type="caution">
    <text evidence="6">The sequence shown here is derived from an EMBL/GenBank/DDBJ whole genome shotgun (WGS) entry which is preliminary data.</text>
</comment>
<keyword evidence="2" id="KW-0285">Flavoprotein</keyword>
<evidence type="ECO:0000259" key="5">
    <source>
        <dbReference type="SMART" id="SM00903"/>
    </source>
</evidence>
<gene>
    <name evidence="6" type="ORF">LC0644_2448</name>
</gene>
<sequence>MFNLAAADLSARDQYKLLAGSIIPRPIAWITTQNTTGLINLAPFSFTTGISNQLPLLSVAVLRDRGQAKDTAANLLARHEAVVHIVSADLTKAMNQTAARLAPDQSELSLINLPLVASTDIQVPGLQAARVRFETKLYQYVPIRNADGAILTDLFILEVHRFHFADTVLDPTTLHIDPTALAPIARLAGPTYAELGRTFTLRRPK</sequence>
<evidence type="ECO:0000256" key="2">
    <source>
        <dbReference type="ARBA" id="ARBA00022630"/>
    </source>
</evidence>
<comment type="cofactor">
    <cofactor evidence="1">
        <name>FMN</name>
        <dbReference type="ChEBI" id="CHEBI:58210"/>
    </cofactor>
</comment>
<proteinExistence type="inferred from homology"/>
<evidence type="ECO:0000256" key="4">
    <source>
        <dbReference type="ARBA" id="ARBA00038054"/>
    </source>
</evidence>
<dbReference type="Pfam" id="PF01613">
    <property type="entry name" value="Flavin_Reduct"/>
    <property type="match status" value="1"/>
</dbReference>
<dbReference type="PANTHER" id="PTHR33798:SF5">
    <property type="entry name" value="FLAVIN REDUCTASE LIKE DOMAIN-CONTAINING PROTEIN"/>
    <property type="match status" value="1"/>
</dbReference>
<evidence type="ECO:0000313" key="6">
    <source>
        <dbReference type="EMBL" id="GAN37859.1"/>
    </source>
</evidence>
<dbReference type="PANTHER" id="PTHR33798">
    <property type="entry name" value="FLAVOPROTEIN OXYGENASE"/>
    <property type="match status" value="1"/>
</dbReference>
<dbReference type="Gene3D" id="2.30.110.10">
    <property type="entry name" value="Electron Transport, Fmn-binding Protein, Chain A"/>
    <property type="match status" value="1"/>
</dbReference>
<evidence type="ECO:0000313" key="7">
    <source>
        <dbReference type="Proteomes" id="UP000032552"/>
    </source>
</evidence>
<dbReference type="SMART" id="SM00903">
    <property type="entry name" value="Flavin_Reduct"/>
    <property type="match status" value="1"/>
</dbReference>
<dbReference type="InterPro" id="IPR012349">
    <property type="entry name" value="Split_barrel_FMN-bd"/>
</dbReference>
<evidence type="ECO:0000256" key="1">
    <source>
        <dbReference type="ARBA" id="ARBA00001917"/>
    </source>
</evidence>
<dbReference type="SUPFAM" id="SSF50475">
    <property type="entry name" value="FMN-binding split barrel"/>
    <property type="match status" value="1"/>
</dbReference>
<evidence type="ECO:0000256" key="3">
    <source>
        <dbReference type="ARBA" id="ARBA00022643"/>
    </source>
</evidence>
<comment type="similarity">
    <text evidence="4">Belongs to the flavoredoxin family.</text>
</comment>
<protein>
    <submittedName>
        <fullName evidence="6">FMN-binding flavin reductase domain protein</fullName>
    </submittedName>
</protein>
<dbReference type="GO" id="GO:0010181">
    <property type="term" value="F:FMN binding"/>
    <property type="evidence" value="ECO:0007669"/>
    <property type="project" value="InterPro"/>
</dbReference>